<proteinExistence type="predicted"/>
<organism evidence="2 3">
    <name type="scientific">Prorocentrum cordatum</name>
    <dbReference type="NCBI Taxonomy" id="2364126"/>
    <lineage>
        <taxon>Eukaryota</taxon>
        <taxon>Sar</taxon>
        <taxon>Alveolata</taxon>
        <taxon>Dinophyceae</taxon>
        <taxon>Prorocentrales</taxon>
        <taxon>Prorocentraceae</taxon>
        <taxon>Prorocentrum</taxon>
    </lineage>
</organism>
<sequence length="252" mass="26777">RPEDAERFRQKFSDHHFQRFQSRKISSVCAAHVQGLDQNLYHFRNRAVTHARNGQYRPIVLKGNVRVDFEVALAEAKTRVEASTEQDSVAAPAPQPPPGLAAGGERAPRASQGAARPRAGAGPAASTLGREGLEMAIRDLAMAIKCGQHLQGGDQKLGLGIAPPPGLPVADTPVRTRSNTASSAASQGPMDYPAYVQLPSSAAAVTFGHDVEDSYPFKRSVSGASGASEASTRVTFSRSITEDSKVHVSHFA</sequence>
<keyword evidence="3" id="KW-1185">Reference proteome</keyword>
<evidence type="ECO:0000256" key="1">
    <source>
        <dbReference type="SAM" id="MobiDB-lite"/>
    </source>
</evidence>
<name>A0ABN9W0D1_9DINO</name>
<accession>A0ABN9W0D1</accession>
<feature type="region of interest" description="Disordered" evidence="1">
    <location>
        <begin position="81"/>
        <end position="127"/>
    </location>
</feature>
<reference evidence="2" key="1">
    <citation type="submission" date="2023-10" db="EMBL/GenBank/DDBJ databases">
        <authorList>
            <person name="Chen Y."/>
            <person name="Shah S."/>
            <person name="Dougan E. K."/>
            <person name="Thang M."/>
            <person name="Chan C."/>
        </authorList>
    </citation>
    <scope>NUCLEOTIDE SEQUENCE [LARGE SCALE GENOMIC DNA]</scope>
</reference>
<feature type="non-terminal residue" evidence="2">
    <location>
        <position position="1"/>
    </location>
</feature>
<protein>
    <submittedName>
        <fullName evidence="2">Uncharacterized protein</fullName>
    </submittedName>
</protein>
<evidence type="ECO:0000313" key="3">
    <source>
        <dbReference type="Proteomes" id="UP001189429"/>
    </source>
</evidence>
<comment type="caution">
    <text evidence="2">The sequence shown here is derived from an EMBL/GenBank/DDBJ whole genome shotgun (WGS) entry which is preliminary data.</text>
</comment>
<gene>
    <name evidence="2" type="ORF">PCOR1329_LOCUS62112</name>
</gene>
<dbReference type="Proteomes" id="UP001189429">
    <property type="component" value="Unassembled WGS sequence"/>
</dbReference>
<feature type="compositionally biased region" description="Low complexity" evidence="1">
    <location>
        <begin position="109"/>
        <end position="125"/>
    </location>
</feature>
<dbReference type="EMBL" id="CAUYUJ010017835">
    <property type="protein sequence ID" value="CAK0878314.1"/>
    <property type="molecule type" value="Genomic_DNA"/>
</dbReference>
<evidence type="ECO:0000313" key="2">
    <source>
        <dbReference type="EMBL" id="CAK0878314.1"/>
    </source>
</evidence>